<dbReference type="EMBL" id="KZ857379">
    <property type="protein sequence ID" value="RDX57505.1"/>
    <property type="molecule type" value="Genomic_DNA"/>
</dbReference>
<proteinExistence type="predicted"/>
<evidence type="ECO:0000313" key="3">
    <source>
        <dbReference type="Proteomes" id="UP000256964"/>
    </source>
</evidence>
<accession>A0A371DY80</accession>
<protein>
    <submittedName>
        <fullName evidence="2">Uncharacterized protein</fullName>
    </submittedName>
</protein>
<evidence type="ECO:0000256" key="1">
    <source>
        <dbReference type="SAM" id="SignalP"/>
    </source>
</evidence>
<dbReference type="Proteomes" id="UP000256964">
    <property type="component" value="Unassembled WGS sequence"/>
</dbReference>
<keyword evidence="1" id="KW-0732">Signal</keyword>
<evidence type="ECO:0000313" key="2">
    <source>
        <dbReference type="EMBL" id="RDX57505.1"/>
    </source>
</evidence>
<feature type="chain" id="PRO_5016738251" evidence="1">
    <location>
        <begin position="21"/>
        <end position="194"/>
    </location>
</feature>
<organism evidence="2 3">
    <name type="scientific">Lentinus brumalis</name>
    <dbReference type="NCBI Taxonomy" id="2498619"/>
    <lineage>
        <taxon>Eukaryota</taxon>
        <taxon>Fungi</taxon>
        <taxon>Dikarya</taxon>
        <taxon>Basidiomycota</taxon>
        <taxon>Agaricomycotina</taxon>
        <taxon>Agaricomycetes</taxon>
        <taxon>Polyporales</taxon>
        <taxon>Polyporaceae</taxon>
        <taxon>Lentinus</taxon>
    </lineage>
</organism>
<feature type="signal peptide" evidence="1">
    <location>
        <begin position="1"/>
        <end position="20"/>
    </location>
</feature>
<name>A0A371DY80_9APHY</name>
<gene>
    <name evidence="2" type="ORF">OH76DRAFT_47867</name>
</gene>
<reference evidence="2 3" key="1">
    <citation type="journal article" date="2018" name="Biotechnol. Biofuels">
        <title>Integrative visual omics of the white-rot fungus Polyporus brumalis exposes the biotechnological potential of its oxidative enzymes for delignifying raw plant biomass.</title>
        <authorList>
            <person name="Miyauchi S."/>
            <person name="Rancon A."/>
            <person name="Drula E."/>
            <person name="Hage H."/>
            <person name="Chaduli D."/>
            <person name="Favel A."/>
            <person name="Grisel S."/>
            <person name="Henrissat B."/>
            <person name="Herpoel-Gimbert I."/>
            <person name="Ruiz-Duenas F.J."/>
            <person name="Chevret D."/>
            <person name="Hainaut M."/>
            <person name="Lin J."/>
            <person name="Wang M."/>
            <person name="Pangilinan J."/>
            <person name="Lipzen A."/>
            <person name="Lesage-Meessen L."/>
            <person name="Navarro D."/>
            <person name="Riley R."/>
            <person name="Grigoriev I.V."/>
            <person name="Zhou S."/>
            <person name="Raouche S."/>
            <person name="Rosso M.N."/>
        </authorList>
    </citation>
    <scope>NUCLEOTIDE SEQUENCE [LARGE SCALE GENOMIC DNA]</scope>
    <source>
        <strain evidence="2 3">BRFM 1820</strain>
    </source>
</reference>
<keyword evidence="3" id="KW-1185">Reference proteome</keyword>
<dbReference type="AlphaFoldDB" id="A0A371DY80"/>
<sequence>MKRFQGRLGFLSGFLAPGRLFTVLCDLTLPEVYLPVEFHRVLGLRLCHGLPPHEDADQGPVLIERTAGIWKYKTSIESVEDPSNSEDFPSSEYSDAIDLCHSYRRSGVDVCQSLSNQRRRTFLGCVATAHAGRASHSSLRSNGHDKLDRVQRCERHPGTTAACSRSSQEARFDWPRGPGGGREGALYGVVICLA</sequence>